<dbReference type="InterPro" id="IPR003607">
    <property type="entry name" value="HD/PDEase_dom"/>
</dbReference>
<gene>
    <name evidence="2" type="ORF">Afe05nite_82810</name>
</gene>
<name>A0A919ME32_9ACTN</name>
<proteinExistence type="predicted"/>
<dbReference type="InterPro" id="IPR006675">
    <property type="entry name" value="HDIG_dom"/>
</dbReference>
<sequence>MISRIRALHRELAPDDQAYELVLTHCEIVWAVAEQLVHARGLEVDVELVRAGCLVHDVGVHLLAGSPYIRHGVLGARALLERGFPAELARFCAHHTGVGLTREDIERQNLPLPAGDYLAETAEERLVMYADKFHSKSTPPVFVTAATYASRIGRFGAGPAARFAEMVAYYGEPDLTELTARYPHAVL</sequence>
<dbReference type="Gene3D" id="1.10.3210.10">
    <property type="entry name" value="Hypothetical protein af1432"/>
    <property type="match status" value="1"/>
</dbReference>
<evidence type="ECO:0000313" key="2">
    <source>
        <dbReference type="EMBL" id="GIE16441.1"/>
    </source>
</evidence>
<dbReference type="EMBL" id="BOMM01000086">
    <property type="protein sequence ID" value="GIE16441.1"/>
    <property type="molecule type" value="Genomic_DNA"/>
</dbReference>
<dbReference type="PANTHER" id="PTHR38659">
    <property type="entry name" value="METAL-DEPENDENT PHOSPHOHYDROLASE"/>
    <property type="match status" value="1"/>
</dbReference>
<protein>
    <recommendedName>
        <fullName evidence="1">HD domain-containing protein</fullName>
    </recommendedName>
</protein>
<accession>A0A919ME32</accession>
<dbReference type="RefSeq" id="WP_203822782.1">
    <property type="nucleotide sequence ID" value="NZ_BAAABP010000049.1"/>
</dbReference>
<dbReference type="CDD" id="cd00077">
    <property type="entry name" value="HDc"/>
    <property type="match status" value="1"/>
</dbReference>
<feature type="domain" description="HD" evidence="1">
    <location>
        <begin position="22"/>
        <end position="134"/>
    </location>
</feature>
<organism evidence="2 3">
    <name type="scientific">Paractinoplanes ferrugineus</name>
    <dbReference type="NCBI Taxonomy" id="113564"/>
    <lineage>
        <taxon>Bacteria</taxon>
        <taxon>Bacillati</taxon>
        <taxon>Actinomycetota</taxon>
        <taxon>Actinomycetes</taxon>
        <taxon>Micromonosporales</taxon>
        <taxon>Micromonosporaceae</taxon>
        <taxon>Paractinoplanes</taxon>
    </lineage>
</organism>
<dbReference type="NCBIfam" id="TIGR00277">
    <property type="entry name" value="HDIG"/>
    <property type="match status" value="1"/>
</dbReference>
<dbReference type="PANTHER" id="PTHR38659:SF2">
    <property type="entry name" value="HDIG DOMAIN PROTEIN"/>
    <property type="match status" value="1"/>
</dbReference>
<evidence type="ECO:0000313" key="3">
    <source>
        <dbReference type="Proteomes" id="UP000598174"/>
    </source>
</evidence>
<dbReference type="Proteomes" id="UP000598174">
    <property type="component" value="Unassembled WGS sequence"/>
</dbReference>
<dbReference type="SUPFAM" id="SSF109604">
    <property type="entry name" value="HD-domain/PDEase-like"/>
    <property type="match status" value="1"/>
</dbReference>
<reference evidence="2" key="1">
    <citation type="submission" date="2021-01" db="EMBL/GenBank/DDBJ databases">
        <title>Whole genome shotgun sequence of Actinoplanes ferrugineus NBRC 15555.</title>
        <authorList>
            <person name="Komaki H."/>
            <person name="Tamura T."/>
        </authorList>
    </citation>
    <scope>NUCLEOTIDE SEQUENCE</scope>
    <source>
        <strain evidence="2">NBRC 15555</strain>
    </source>
</reference>
<evidence type="ECO:0000259" key="1">
    <source>
        <dbReference type="Pfam" id="PF01966"/>
    </source>
</evidence>
<comment type="caution">
    <text evidence="2">The sequence shown here is derived from an EMBL/GenBank/DDBJ whole genome shotgun (WGS) entry which is preliminary data.</text>
</comment>
<dbReference type="Pfam" id="PF01966">
    <property type="entry name" value="HD"/>
    <property type="match status" value="1"/>
</dbReference>
<keyword evidence="3" id="KW-1185">Reference proteome</keyword>
<dbReference type="InterPro" id="IPR006674">
    <property type="entry name" value="HD_domain"/>
</dbReference>
<dbReference type="AlphaFoldDB" id="A0A919ME32"/>